<dbReference type="AlphaFoldDB" id="A0AAF0DMA9"/>
<dbReference type="InterPro" id="IPR012420">
    <property type="entry name" value="Cbp4"/>
</dbReference>
<feature type="compositionally biased region" description="Basic and acidic residues" evidence="12">
    <location>
        <begin position="78"/>
        <end position="89"/>
    </location>
</feature>
<keyword evidence="4 11" id="KW-0999">Mitochondrion inner membrane</keyword>
<comment type="function">
    <text evidence="9 11">Essential for the assembly of ubiquinol-cytochrome c reductase. It has a direct effect on the correct occurrence of the Rieske protein, core 4, core 5 and apocytochrome b.</text>
</comment>
<reference evidence="13" key="1">
    <citation type="submission" date="2023-03" db="EMBL/GenBank/DDBJ databases">
        <title>Emydomyces testavorans Genome Sequence.</title>
        <authorList>
            <person name="Hoyer L."/>
        </authorList>
    </citation>
    <scope>NUCLEOTIDE SEQUENCE</scope>
    <source>
        <strain evidence="13">16-2883</strain>
    </source>
</reference>
<evidence type="ECO:0000256" key="10">
    <source>
        <dbReference type="ARBA" id="ARBA00031521"/>
    </source>
</evidence>
<feature type="region of interest" description="Disordered" evidence="12">
    <location>
        <begin position="1"/>
        <end position="53"/>
    </location>
</feature>
<feature type="compositionally biased region" description="Polar residues" evidence="12">
    <location>
        <begin position="12"/>
        <end position="24"/>
    </location>
</feature>
<dbReference type="Pfam" id="PF07960">
    <property type="entry name" value="CBP4"/>
    <property type="match status" value="1"/>
</dbReference>
<evidence type="ECO:0000313" key="13">
    <source>
        <dbReference type="EMBL" id="WEW61441.1"/>
    </source>
</evidence>
<feature type="compositionally biased region" description="Basic residues" evidence="12">
    <location>
        <begin position="1"/>
        <end position="11"/>
    </location>
</feature>
<evidence type="ECO:0000256" key="7">
    <source>
        <dbReference type="ARBA" id="ARBA00023136"/>
    </source>
</evidence>
<keyword evidence="7" id="KW-0472">Membrane</keyword>
<dbReference type="GO" id="GO:0005743">
    <property type="term" value="C:mitochondrial inner membrane"/>
    <property type="evidence" value="ECO:0007669"/>
    <property type="project" value="UniProtKB-SubCell"/>
</dbReference>
<evidence type="ECO:0000256" key="4">
    <source>
        <dbReference type="ARBA" id="ARBA00022792"/>
    </source>
</evidence>
<protein>
    <recommendedName>
        <fullName evidence="10 11">Cytochrome b mRNA-processing protein 4</fullName>
    </recommendedName>
</protein>
<comment type="subcellular location">
    <subcellularLocation>
        <location evidence="1 11">Mitochondrion inner membrane</location>
        <topology evidence="1 11">Single-pass membrane protein</topology>
    </subcellularLocation>
</comment>
<feature type="compositionally biased region" description="Basic and acidic residues" evidence="12">
    <location>
        <begin position="39"/>
        <end position="53"/>
    </location>
</feature>
<name>A0AAF0DMA9_9EURO</name>
<accession>A0AAF0DMA9</accession>
<evidence type="ECO:0000256" key="3">
    <source>
        <dbReference type="ARBA" id="ARBA00022692"/>
    </source>
</evidence>
<feature type="region of interest" description="Disordered" evidence="12">
    <location>
        <begin position="78"/>
        <end position="112"/>
    </location>
</feature>
<keyword evidence="6 11" id="KW-0496">Mitochondrion</keyword>
<keyword evidence="14" id="KW-1185">Reference proteome</keyword>
<sequence length="112" mass="12896">MHAHKEKKRNQKQIAPSTNQSHADPTSPRPNPQRFNPDLQKRNLETRAQRQKEFNDFVTQLKEYSKSDKPIWVVAKEAEEQQNRQRREAAAALAAKKATTENPAEKHDDAIG</sequence>
<dbReference type="PANTHER" id="PTHR28202:SF1">
    <property type="entry name" value="ASSEMBLY FACTOR CBP4"/>
    <property type="match status" value="1"/>
</dbReference>
<keyword evidence="8 11" id="KW-0143">Chaperone</keyword>
<keyword evidence="3" id="KW-0812">Transmembrane</keyword>
<evidence type="ECO:0000256" key="11">
    <source>
        <dbReference type="RuleBase" id="RU368005"/>
    </source>
</evidence>
<dbReference type="Proteomes" id="UP001219355">
    <property type="component" value="Chromosome 5"/>
</dbReference>
<evidence type="ECO:0000256" key="2">
    <source>
        <dbReference type="ARBA" id="ARBA00006780"/>
    </source>
</evidence>
<feature type="compositionally biased region" description="Basic and acidic residues" evidence="12">
    <location>
        <begin position="103"/>
        <end position="112"/>
    </location>
</feature>
<evidence type="ECO:0000313" key="14">
    <source>
        <dbReference type="Proteomes" id="UP001219355"/>
    </source>
</evidence>
<dbReference type="GO" id="GO:0034551">
    <property type="term" value="P:mitochondrial respiratory chain complex III assembly"/>
    <property type="evidence" value="ECO:0007669"/>
    <property type="project" value="TreeGrafter"/>
</dbReference>
<organism evidence="13 14">
    <name type="scientific">Emydomyces testavorans</name>
    <dbReference type="NCBI Taxonomy" id="2070801"/>
    <lineage>
        <taxon>Eukaryota</taxon>
        <taxon>Fungi</taxon>
        <taxon>Dikarya</taxon>
        <taxon>Ascomycota</taxon>
        <taxon>Pezizomycotina</taxon>
        <taxon>Eurotiomycetes</taxon>
        <taxon>Eurotiomycetidae</taxon>
        <taxon>Onygenales</taxon>
        <taxon>Nannizziopsiaceae</taxon>
        <taxon>Emydomyces</taxon>
    </lineage>
</organism>
<dbReference type="PANTHER" id="PTHR28202">
    <property type="entry name" value="ASSEMBLY FACTOR CBP4"/>
    <property type="match status" value="1"/>
</dbReference>
<evidence type="ECO:0000256" key="9">
    <source>
        <dbReference type="ARBA" id="ARBA00025413"/>
    </source>
</evidence>
<dbReference type="EMBL" id="CP120631">
    <property type="protein sequence ID" value="WEW61441.1"/>
    <property type="molecule type" value="Genomic_DNA"/>
</dbReference>
<evidence type="ECO:0000256" key="5">
    <source>
        <dbReference type="ARBA" id="ARBA00022989"/>
    </source>
</evidence>
<evidence type="ECO:0000256" key="1">
    <source>
        <dbReference type="ARBA" id="ARBA00004434"/>
    </source>
</evidence>
<gene>
    <name evidence="13" type="primary">cbp4</name>
    <name evidence="13" type="ORF">PRK78_006931</name>
</gene>
<keyword evidence="5" id="KW-1133">Transmembrane helix</keyword>
<comment type="similarity">
    <text evidence="2 11">Belongs to the CBP4 family.</text>
</comment>
<evidence type="ECO:0000256" key="8">
    <source>
        <dbReference type="ARBA" id="ARBA00023186"/>
    </source>
</evidence>
<evidence type="ECO:0000256" key="12">
    <source>
        <dbReference type="SAM" id="MobiDB-lite"/>
    </source>
</evidence>
<proteinExistence type="inferred from homology"/>
<evidence type="ECO:0000256" key="6">
    <source>
        <dbReference type="ARBA" id="ARBA00023128"/>
    </source>
</evidence>